<dbReference type="InterPro" id="IPR007110">
    <property type="entry name" value="Ig-like_dom"/>
</dbReference>
<accession>A0A6P7GJI1</accession>
<dbReference type="PROSITE" id="PS50835">
    <property type="entry name" value="IG_LIKE"/>
    <property type="match status" value="1"/>
</dbReference>
<dbReference type="InParanoid" id="A0A6P7GJI1"/>
<organism evidence="3">
    <name type="scientific">Diabrotica virgifera virgifera</name>
    <name type="common">western corn rootworm</name>
    <dbReference type="NCBI Taxonomy" id="50390"/>
    <lineage>
        <taxon>Eukaryota</taxon>
        <taxon>Metazoa</taxon>
        <taxon>Ecdysozoa</taxon>
        <taxon>Arthropoda</taxon>
        <taxon>Hexapoda</taxon>
        <taxon>Insecta</taxon>
        <taxon>Pterygota</taxon>
        <taxon>Neoptera</taxon>
        <taxon>Endopterygota</taxon>
        <taxon>Coleoptera</taxon>
        <taxon>Polyphaga</taxon>
        <taxon>Cucujiformia</taxon>
        <taxon>Chrysomeloidea</taxon>
        <taxon>Chrysomelidae</taxon>
        <taxon>Galerucinae</taxon>
        <taxon>Diabroticina</taxon>
        <taxon>Diabroticites</taxon>
        <taxon>Diabrotica</taxon>
    </lineage>
</organism>
<evidence type="ECO:0000313" key="3">
    <source>
        <dbReference type="RefSeq" id="XP_028143935.1"/>
    </source>
</evidence>
<keyword evidence="1" id="KW-0812">Transmembrane</keyword>
<dbReference type="RefSeq" id="XP_028143935.1">
    <property type="nucleotide sequence ID" value="XM_028288134.1"/>
</dbReference>
<feature type="non-terminal residue" evidence="3">
    <location>
        <position position="1"/>
    </location>
</feature>
<gene>
    <name evidence="3" type="primary">LOC114337633</name>
</gene>
<dbReference type="SUPFAM" id="SSF48726">
    <property type="entry name" value="Immunoglobulin"/>
    <property type="match status" value="1"/>
</dbReference>
<dbReference type="Gene3D" id="2.60.40.10">
    <property type="entry name" value="Immunoglobulins"/>
    <property type="match status" value="1"/>
</dbReference>
<dbReference type="PANTHER" id="PTHR21261:SF6">
    <property type="entry name" value="BEATEN PATH IIA-RELATED"/>
    <property type="match status" value="1"/>
</dbReference>
<dbReference type="InterPro" id="IPR013783">
    <property type="entry name" value="Ig-like_fold"/>
</dbReference>
<feature type="domain" description="Ig-like" evidence="2">
    <location>
        <begin position="8"/>
        <end position="107"/>
    </location>
</feature>
<feature type="transmembrane region" description="Helical" evidence="1">
    <location>
        <begin position="240"/>
        <end position="259"/>
    </location>
</feature>
<dbReference type="AlphaFoldDB" id="A0A6P7GJI1"/>
<reference evidence="3" key="1">
    <citation type="submission" date="2025-08" db="UniProtKB">
        <authorList>
            <consortium name="RefSeq"/>
        </authorList>
    </citation>
    <scope>IDENTIFICATION</scope>
    <source>
        <tissue evidence="3">Whole insect</tissue>
    </source>
</reference>
<evidence type="ECO:0000259" key="2">
    <source>
        <dbReference type="PROSITE" id="PS50835"/>
    </source>
</evidence>
<dbReference type="PANTHER" id="PTHR21261">
    <property type="entry name" value="BEAT PROTEIN"/>
    <property type="match status" value="1"/>
</dbReference>
<sequence length="260" mass="29454">VSDVISVKNVLLTIEPRVVQKGTSSTLRCSFDLQDESLYSVKWYRGRHEFYRFTPSEQPNSKKIFKFKGINVDREASNSTQVVLRDIDFNLSGNFMCEVTTDATHLTTGADTKAMLVVELPEYPPTISVTGEPLDYGDILRANCSCSPSRPKTSLTFFLNNYTVAHTEPLSPHQYQESAWSDLSLEIRLYEEHFNDGRLILRCVADIEEIYHVEAVLKLGSVRDPVPERVSAYNRSVSTASLQLLFLNMFVFVNILLVLS</sequence>
<dbReference type="FunFam" id="2.60.40.10:FF:000437">
    <property type="entry name" value="Beat-IIIc, isoform A"/>
    <property type="match status" value="1"/>
</dbReference>
<evidence type="ECO:0000256" key="1">
    <source>
        <dbReference type="SAM" id="Phobius"/>
    </source>
</evidence>
<keyword evidence="1" id="KW-0472">Membrane</keyword>
<protein>
    <submittedName>
        <fullName evidence="3">Uncharacterized protein LOC114337633</fullName>
    </submittedName>
</protein>
<keyword evidence="1" id="KW-1133">Transmembrane helix</keyword>
<dbReference type="FunCoup" id="A0A6P7GJI1">
    <property type="interactions" value="109"/>
</dbReference>
<dbReference type="InterPro" id="IPR036179">
    <property type="entry name" value="Ig-like_dom_sf"/>
</dbReference>
<name>A0A6P7GJI1_DIAVI</name>
<proteinExistence type="predicted"/>